<accession>A0ACC2IK28</accession>
<dbReference type="Proteomes" id="UP001153331">
    <property type="component" value="Unassembled WGS sequence"/>
</dbReference>
<evidence type="ECO:0000313" key="2">
    <source>
        <dbReference type="Proteomes" id="UP001153331"/>
    </source>
</evidence>
<protein>
    <submittedName>
        <fullName evidence="1">Uncharacterized protein</fullName>
    </submittedName>
</protein>
<reference evidence="1" key="1">
    <citation type="submission" date="2022-11" db="EMBL/GenBank/DDBJ databases">
        <title>Genome Sequence of Boeremia exigua.</title>
        <authorList>
            <person name="Buettner E."/>
        </authorList>
    </citation>
    <scope>NUCLEOTIDE SEQUENCE</scope>
    <source>
        <strain evidence="1">CU02</strain>
    </source>
</reference>
<keyword evidence="2" id="KW-1185">Reference proteome</keyword>
<name>A0ACC2IK28_9PLEO</name>
<sequence>MGQEVHLPSERVLLKGFCGTTKEFCGNKEVKRETCDEDGTLNRVVGYYEGWGARRPCNAFFPEQIPRGVYSIINFAFATIDPQTFEVLPATPEDIPLYKRLTALKKDDPTLRIYIAIGGWTFNDPGPTATVFSDIARSEENQKKFIKSLIAFLNKYDMDGVDLDWEYPEAPDRSGKPEDFSNFPKFIENLSKELRQTAGRGGLSITLPASFWYLQHFDLVKLKKSVDFFNIMSYDLHGTWDKGNKWTGEYLNPHTNITEIDAALDLLWRNKVEPSKVVLGLAFYARAYTLKDPSCTEPQCQYASGSKKGPCSNEAGILLNSEIDDIVKAKSLVPKSWEKETVKMLHWDDQWLTYDDADTFKLKTKFARKRCLGGVMVWAISHDTKDAKYTKALSVAANRKILLLPSTEGPEKEVKIPHPQCKWTNCMDGGCPSGWQIMKRSDEHARTDEWMLDNSGCDGAGIHRLCCPSSETLPTCGWYTLPKRGGKCDSKCPDGTQEVGSNSNYCDSGYQAACCTTSDSNKKPLRAMELYEGCEWSDAPMCDNGKCTFAGSAWPTELVVSATGSGGAICNMRSAGWEASTWQVQERKYCCDTKTNSRKWSNCKWEKSLGWGSAGARCYPNCPEGKTRVAMDGWGDDCKTSGARAYCCDADNYDTETRPSDEIQKYRDAMEAWVKSPTCPRGTGSLQRRYLLERGLISPEDKSHLLTRQQTPIGGNGMTNAERVLQLLRMILQAMYQTSTDMSKAYGSAWDDFIKAKHQGMQTVSMKSFLTDKSRYPAFDLEGPEITAERFACQLDVTDALIRRTQVTVVICNAEMCGIDGLCFDSFDEDAPGTSDKRGMGFGSVKARDTSPAAHHGAIEKRDNMDVEFECVDSANPNGKKIKWRKRPWTSAGQWDDNNPIYDNALTHMFEDHCSMTNLRISRLPDGEYYATEHIIEIQTMALFFTDAPGDTRCKVPCDFFINGFNNPIASGPSLPGGFMSPVPSERIMDALGSELNTVNFVLLRTNLNGMKARIWRYLDPISDGSWFLMVASNEPREALQSIRDAIAVFNYLNHPYVRPKLIGINRVLREEFARASDAYNFGHPNANINIRDCWDTWFREHLEDMASNTRSWVRSAIADMRRAWSPLNNPNDATYQARALQVNQHLDRLETLGLTNGEIFIDTTRLCPAPTSTPKTAPILTTTSFTMAEQSQPQDLSSLSAQFRSAMEGLSHQWGFVVVRTTYANDNDDAQWAAALKKLHDYATPSDRGAEMDPDTFALPVISDSAHLRGADHASVRKAFKQWVADFVGRERDEDDDDDDEWPSDVRRDACIVIDEAALASLLNAPDFVRGQVPNLDLEPWVTVVDAEDPASMPYRGGAPYVGFTRAYARVLSQLFDDLDSRSLEKLSPMRVYDGQIPLFTGSSQGKLVDPPGGVDGRYKFPRGTPRGAQGAKAMLEEIERAVGRAGMGY</sequence>
<proteinExistence type="predicted"/>
<evidence type="ECO:0000313" key="1">
    <source>
        <dbReference type="EMBL" id="KAJ8115536.1"/>
    </source>
</evidence>
<comment type="caution">
    <text evidence="1">The sequence shown here is derived from an EMBL/GenBank/DDBJ whole genome shotgun (WGS) entry which is preliminary data.</text>
</comment>
<gene>
    <name evidence="1" type="ORF">OPT61_g2828</name>
</gene>
<organism evidence="1 2">
    <name type="scientific">Boeremia exigua</name>
    <dbReference type="NCBI Taxonomy" id="749465"/>
    <lineage>
        <taxon>Eukaryota</taxon>
        <taxon>Fungi</taxon>
        <taxon>Dikarya</taxon>
        <taxon>Ascomycota</taxon>
        <taxon>Pezizomycotina</taxon>
        <taxon>Dothideomycetes</taxon>
        <taxon>Pleosporomycetidae</taxon>
        <taxon>Pleosporales</taxon>
        <taxon>Pleosporineae</taxon>
        <taxon>Didymellaceae</taxon>
        <taxon>Boeremia</taxon>
    </lineage>
</organism>
<dbReference type="EMBL" id="JAPHNI010000134">
    <property type="protein sequence ID" value="KAJ8115536.1"/>
    <property type="molecule type" value="Genomic_DNA"/>
</dbReference>